<dbReference type="SUPFAM" id="SSF56024">
    <property type="entry name" value="Phospholipase D/nuclease"/>
    <property type="match status" value="1"/>
</dbReference>
<dbReference type="AlphaFoldDB" id="A0AAW4L8Z1"/>
<gene>
    <name evidence="2" type="ORF">KI809_12080</name>
</gene>
<keyword evidence="3" id="KW-1185">Reference proteome</keyword>
<evidence type="ECO:0000259" key="1">
    <source>
        <dbReference type="PROSITE" id="PS50035"/>
    </source>
</evidence>
<dbReference type="EMBL" id="JAHCVJ010000004">
    <property type="protein sequence ID" value="MBT0665035.1"/>
    <property type="molecule type" value="Genomic_DNA"/>
</dbReference>
<comment type="caution">
    <text evidence="2">The sequence shown here is derived from an EMBL/GenBank/DDBJ whole genome shotgun (WGS) entry which is preliminary data.</text>
</comment>
<dbReference type="GO" id="GO:0032049">
    <property type="term" value="P:cardiolipin biosynthetic process"/>
    <property type="evidence" value="ECO:0007669"/>
    <property type="project" value="UniProtKB-ARBA"/>
</dbReference>
<sequence>MLLATILITEPATAASHAAQTTLLRNREFAEALTEGIRTARKSIYLSFFLFKATTARNNLPRQIAEELVRAQKRGVNVTVLLERPSKERSPAGGDSLYNDNRQTADLLSRGGVKVFFDSPSVTTHTKVAVIDGHLVFIGSHNLSQSALQHNNELSVLLDSPELAAEVKAYLDRL</sequence>
<organism evidence="2 3">
    <name type="scientific">Geoanaerobacter pelophilus</name>
    <dbReference type="NCBI Taxonomy" id="60036"/>
    <lineage>
        <taxon>Bacteria</taxon>
        <taxon>Pseudomonadati</taxon>
        <taxon>Thermodesulfobacteriota</taxon>
        <taxon>Desulfuromonadia</taxon>
        <taxon>Geobacterales</taxon>
        <taxon>Geobacteraceae</taxon>
        <taxon>Geoanaerobacter</taxon>
    </lineage>
</organism>
<accession>A0AAW4L8Z1</accession>
<dbReference type="Proteomes" id="UP000811899">
    <property type="component" value="Unassembled WGS sequence"/>
</dbReference>
<dbReference type="CDD" id="cd09131">
    <property type="entry name" value="PLDc_unchar3"/>
    <property type="match status" value="1"/>
</dbReference>
<evidence type="ECO:0000313" key="2">
    <source>
        <dbReference type="EMBL" id="MBT0665035.1"/>
    </source>
</evidence>
<name>A0AAW4L8Z1_9BACT</name>
<dbReference type="GO" id="GO:0030572">
    <property type="term" value="F:phosphatidyltransferase activity"/>
    <property type="evidence" value="ECO:0007669"/>
    <property type="project" value="UniProtKB-ARBA"/>
</dbReference>
<dbReference type="PANTHER" id="PTHR21248:SF22">
    <property type="entry name" value="PHOSPHOLIPASE D"/>
    <property type="match status" value="1"/>
</dbReference>
<dbReference type="Gene3D" id="3.30.870.10">
    <property type="entry name" value="Endonuclease Chain A"/>
    <property type="match status" value="1"/>
</dbReference>
<dbReference type="PROSITE" id="PS50035">
    <property type="entry name" value="PLD"/>
    <property type="match status" value="1"/>
</dbReference>
<reference evidence="2 3" key="1">
    <citation type="submission" date="2021-05" db="EMBL/GenBank/DDBJ databases">
        <title>The draft genome of Geobacter pelophilus DSM 12255.</title>
        <authorList>
            <person name="Xu Z."/>
            <person name="Masuda Y."/>
            <person name="Itoh H."/>
            <person name="Senoo K."/>
        </authorList>
    </citation>
    <scope>NUCLEOTIDE SEQUENCE [LARGE SCALE GENOMIC DNA]</scope>
    <source>
        <strain evidence="2 3">DSM 12255</strain>
    </source>
</reference>
<proteinExistence type="predicted"/>
<evidence type="ECO:0000313" key="3">
    <source>
        <dbReference type="Proteomes" id="UP000811899"/>
    </source>
</evidence>
<dbReference type="PANTHER" id="PTHR21248">
    <property type="entry name" value="CARDIOLIPIN SYNTHASE"/>
    <property type="match status" value="1"/>
</dbReference>
<protein>
    <submittedName>
        <fullName evidence="2">Phospholipase</fullName>
    </submittedName>
</protein>
<dbReference type="Pfam" id="PF13091">
    <property type="entry name" value="PLDc_2"/>
    <property type="match status" value="1"/>
</dbReference>
<dbReference type="InterPro" id="IPR001736">
    <property type="entry name" value="PLipase_D/transphosphatidylase"/>
</dbReference>
<dbReference type="InterPro" id="IPR025202">
    <property type="entry name" value="PLD-like_dom"/>
</dbReference>
<feature type="domain" description="PLD phosphodiesterase" evidence="1">
    <location>
        <begin position="120"/>
        <end position="147"/>
    </location>
</feature>